<organism evidence="1 2">
    <name type="scientific">Panagrolaimus sp. JU765</name>
    <dbReference type="NCBI Taxonomy" id="591449"/>
    <lineage>
        <taxon>Eukaryota</taxon>
        <taxon>Metazoa</taxon>
        <taxon>Ecdysozoa</taxon>
        <taxon>Nematoda</taxon>
        <taxon>Chromadorea</taxon>
        <taxon>Rhabditida</taxon>
        <taxon>Tylenchina</taxon>
        <taxon>Panagrolaimomorpha</taxon>
        <taxon>Panagrolaimoidea</taxon>
        <taxon>Panagrolaimidae</taxon>
        <taxon>Panagrolaimus</taxon>
    </lineage>
</organism>
<protein>
    <submittedName>
        <fullName evidence="2">Protein kinase domain-containing protein</fullName>
    </submittedName>
</protein>
<dbReference type="Proteomes" id="UP000887576">
    <property type="component" value="Unplaced"/>
</dbReference>
<evidence type="ECO:0000313" key="1">
    <source>
        <dbReference type="Proteomes" id="UP000887576"/>
    </source>
</evidence>
<reference evidence="2" key="1">
    <citation type="submission" date="2022-11" db="UniProtKB">
        <authorList>
            <consortium name="WormBaseParasite"/>
        </authorList>
    </citation>
    <scope>IDENTIFICATION</scope>
</reference>
<dbReference type="WBParaSite" id="JU765_v2.g7334.t1">
    <property type="protein sequence ID" value="JU765_v2.g7334.t1"/>
    <property type="gene ID" value="JU765_v2.g7334"/>
</dbReference>
<accession>A0AC34RIK1</accession>
<sequence>MGNLSSNKNPYRRLKQSFSLKSISSILGKKYPHEKPYVNTGISESYTELTNEIVGPEIKSSFSPEFQFRSDVCKSDFHFLGKIGKGTFGDVYCCSWQKKSNILVAVKIQCKEVVASKNAVKQITRETQIHKLLDDCDFIAKYYDCWQTATHLFTVMEYVDGGVDLYGLWTETIHFPESTIRIYTAEIALALDYLQSKNIINRDFKMENLALNYQKHIKLIDFGFAKLLDSDEKATTICGTLQYMAPEVASGTPYSFPVDWWCFGVILYILAEKKYPFPNANADTHKSLTYDVPVTFETTSSELAELIKKLLTLDQNARLSSLIQIQKEPFFPSTFDFSATQNYSIELKETSNHAYYYVRNVIENKPDPSDFNRLTWHLVEMTLDCLVLFIEYH</sequence>
<evidence type="ECO:0000313" key="2">
    <source>
        <dbReference type="WBParaSite" id="JU765_v2.g7334.t1"/>
    </source>
</evidence>
<proteinExistence type="predicted"/>
<name>A0AC34RIK1_9BILA</name>